<organism evidence="1 2">
    <name type="scientific">Endozoicomonas numazuensis</name>
    <dbReference type="NCBI Taxonomy" id="1137799"/>
    <lineage>
        <taxon>Bacteria</taxon>
        <taxon>Pseudomonadati</taxon>
        <taxon>Pseudomonadota</taxon>
        <taxon>Gammaproteobacteria</taxon>
        <taxon>Oceanospirillales</taxon>
        <taxon>Endozoicomonadaceae</taxon>
        <taxon>Endozoicomonas</taxon>
    </lineage>
</organism>
<sequence length="69" mass="8158">MIPLKKFFYIFYRKHIPPPKVIKTIHVFTTVSVERQLSGLSVIYITNLTRRFRILPKGNNLEKQEITPS</sequence>
<dbReference type="Proteomes" id="UP000028073">
    <property type="component" value="Unassembled WGS sequence"/>
</dbReference>
<name>A0A081NES2_9GAMM</name>
<accession>A0A081NES2</accession>
<protein>
    <submittedName>
        <fullName evidence="1">Uncharacterized protein</fullName>
    </submittedName>
</protein>
<comment type="caution">
    <text evidence="1">The sequence shown here is derived from an EMBL/GenBank/DDBJ whole genome shotgun (WGS) entry which is preliminary data.</text>
</comment>
<gene>
    <name evidence="1" type="ORF">GZ78_20135</name>
</gene>
<proteinExistence type="predicted"/>
<evidence type="ECO:0000313" key="1">
    <source>
        <dbReference type="EMBL" id="KEQ16945.1"/>
    </source>
</evidence>
<keyword evidence="2" id="KW-1185">Reference proteome</keyword>
<reference evidence="1 2" key="1">
    <citation type="submission" date="2014-06" db="EMBL/GenBank/DDBJ databases">
        <title>Whole Genome Sequences of Three Symbiotic Endozoicomonas Bacteria.</title>
        <authorList>
            <person name="Neave M.J."/>
            <person name="Apprill A."/>
            <person name="Voolstra C.R."/>
        </authorList>
    </citation>
    <scope>NUCLEOTIDE SEQUENCE [LARGE SCALE GENOMIC DNA]</scope>
    <source>
        <strain evidence="1 2">DSM 25634</strain>
    </source>
</reference>
<dbReference type="EMBL" id="JOKH01000004">
    <property type="protein sequence ID" value="KEQ16945.1"/>
    <property type="molecule type" value="Genomic_DNA"/>
</dbReference>
<evidence type="ECO:0000313" key="2">
    <source>
        <dbReference type="Proteomes" id="UP000028073"/>
    </source>
</evidence>
<dbReference type="AlphaFoldDB" id="A0A081NES2"/>